<accession>A0A9X1NC07</accession>
<dbReference type="AlphaFoldDB" id="A0A9X1NC07"/>
<protein>
    <submittedName>
        <fullName evidence="6">LysR substrate-binding domain-containing protein</fullName>
    </submittedName>
</protein>
<keyword evidence="2" id="KW-0805">Transcription regulation</keyword>
<evidence type="ECO:0000256" key="4">
    <source>
        <dbReference type="ARBA" id="ARBA00023163"/>
    </source>
</evidence>
<dbReference type="CDD" id="cd08423">
    <property type="entry name" value="PBP2_LTTR_like_6"/>
    <property type="match status" value="1"/>
</dbReference>
<keyword evidence="4" id="KW-0804">Transcription</keyword>
<dbReference type="GO" id="GO:0003700">
    <property type="term" value="F:DNA-binding transcription factor activity"/>
    <property type="evidence" value="ECO:0007669"/>
    <property type="project" value="TreeGrafter"/>
</dbReference>
<dbReference type="PANTHER" id="PTHR30346">
    <property type="entry name" value="TRANSCRIPTIONAL DUAL REGULATOR HCAR-RELATED"/>
    <property type="match status" value="1"/>
</dbReference>
<dbReference type="PANTHER" id="PTHR30346:SF29">
    <property type="entry name" value="LYSR SUBSTRATE-BINDING"/>
    <property type="match status" value="1"/>
</dbReference>
<dbReference type="Proteomes" id="UP001138997">
    <property type="component" value="Unassembled WGS sequence"/>
</dbReference>
<dbReference type="Gene3D" id="3.40.190.10">
    <property type="entry name" value="Periplasmic binding protein-like II"/>
    <property type="match status" value="2"/>
</dbReference>
<evidence type="ECO:0000259" key="5">
    <source>
        <dbReference type="Pfam" id="PF03466"/>
    </source>
</evidence>
<evidence type="ECO:0000256" key="3">
    <source>
        <dbReference type="ARBA" id="ARBA00023125"/>
    </source>
</evidence>
<dbReference type="GO" id="GO:0003677">
    <property type="term" value="F:DNA binding"/>
    <property type="evidence" value="ECO:0007669"/>
    <property type="project" value="UniProtKB-KW"/>
</dbReference>
<comment type="similarity">
    <text evidence="1">Belongs to the LysR transcriptional regulatory family.</text>
</comment>
<organism evidence="6 7">
    <name type="scientific">Kineosporia babensis</name>
    <dbReference type="NCBI Taxonomy" id="499548"/>
    <lineage>
        <taxon>Bacteria</taxon>
        <taxon>Bacillati</taxon>
        <taxon>Actinomycetota</taxon>
        <taxon>Actinomycetes</taxon>
        <taxon>Kineosporiales</taxon>
        <taxon>Kineosporiaceae</taxon>
        <taxon>Kineosporia</taxon>
    </lineage>
</organism>
<name>A0A9X1NC07_9ACTN</name>
<evidence type="ECO:0000256" key="1">
    <source>
        <dbReference type="ARBA" id="ARBA00009437"/>
    </source>
</evidence>
<evidence type="ECO:0000313" key="6">
    <source>
        <dbReference type="EMBL" id="MCD5312187.1"/>
    </source>
</evidence>
<proteinExistence type="inferred from homology"/>
<dbReference type="Pfam" id="PF03466">
    <property type="entry name" value="LysR_substrate"/>
    <property type="match status" value="1"/>
</dbReference>
<dbReference type="SUPFAM" id="SSF53850">
    <property type="entry name" value="Periplasmic binding protein-like II"/>
    <property type="match status" value="1"/>
</dbReference>
<dbReference type="EMBL" id="JAJOMB010000007">
    <property type="protein sequence ID" value="MCD5312187.1"/>
    <property type="molecule type" value="Genomic_DNA"/>
</dbReference>
<keyword evidence="7" id="KW-1185">Reference proteome</keyword>
<dbReference type="InterPro" id="IPR005119">
    <property type="entry name" value="LysR_subst-bd"/>
</dbReference>
<dbReference type="GO" id="GO:0032993">
    <property type="term" value="C:protein-DNA complex"/>
    <property type="evidence" value="ECO:0007669"/>
    <property type="project" value="TreeGrafter"/>
</dbReference>
<evidence type="ECO:0000256" key="2">
    <source>
        <dbReference type="ARBA" id="ARBA00023015"/>
    </source>
</evidence>
<gene>
    <name evidence="6" type="ORF">LR394_14855</name>
</gene>
<reference evidence="6" key="1">
    <citation type="submission" date="2021-11" db="EMBL/GenBank/DDBJ databases">
        <title>Streptomyces corallinus and Kineosporia corallina sp. nov., two new coral-derived marine actinobacteria.</title>
        <authorList>
            <person name="Buangrab K."/>
            <person name="Sutthacheep M."/>
            <person name="Yeemin T."/>
            <person name="Harunari E."/>
            <person name="Igarashi Y."/>
            <person name="Sripreechasak P."/>
            <person name="Kanchanasin P."/>
            <person name="Tanasupawat S."/>
            <person name="Phongsopitanun W."/>
        </authorList>
    </citation>
    <scope>NUCLEOTIDE SEQUENCE</scope>
    <source>
        <strain evidence="6">JCM 31032</strain>
    </source>
</reference>
<comment type="caution">
    <text evidence="6">The sequence shown here is derived from an EMBL/GenBank/DDBJ whole genome shotgun (WGS) entry which is preliminary data.</text>
</comment>
<keyword evidence="3" id="KW-0238">DNA-binding</keyword>
<evidence type="ECO:0000313" key="7">
    <source>
        <dbReference type="Proteomes" id="UP001138997"/>
    </source>
</evidence>
<feature type="domain" description="LysR substrate-binding" evidence="5">
    <location>
        <begin position="2"/>
        <end position="201"/>
    </location>
</feature>
<sequence>MRVATLPTAVAAVVGPAMVQLRRERPGLQVLSRDKNPQAALRALDAGEADIAITVDHPGGPRPDDPRYARVDLITDVLDAVLPEDHPLAEESEIDLARLAHEEWISGNPDDACSVIAENACTAAGFLPDVRHWTIEYDALAALVSAGAGVGLIPRLAQPLRFANVRTVPVATSPARQVYAVTRAGRSADAPTSVVLNKLKTVAAARHDATIGSWG</sequence>